<evidence type="ECO:0000256" key="7">
    <source>
        <dbReference type="SAM" id="Phobius"/>
    </source>
</evidence>
<evidence type="ECO:0000313" key="10">
    <source>
        <dbReference type="Proteomes" id="UP000673375"/>
    </source>
</evidence>
<dbReference type="PROSITE" id="PS50850">
    <property type="entry name" value="MFS"/>
    <property type="match status" value="1"/>
</dbReference>
<dbReference type="InterPro" id="IPR020846">
    <property type="entry name" value="MFS_dom"/>
</dbReference>
<gene>
    <name evidence="9" type="ORF">I6N96_10650</name>
</gene>
<comment type="similarity">
    <text evidence="2">Belongs to the major facilitator superfamily.</text>
</comment>
<proteinExistence type="inferred from homology"/>
<feature type="transmembrane region" description="Helical" evidence="7">
    <location>
        <begin position="395"/>
        <end position="414"/>
    </location>
</feature>
<comment type="subcellular location">
    <subcellularLocation>
        <location evidence="1">Cell membrane</location>
        <topology evidence="1">Multi-pass membrane protein</topology>
    </subcellularLocation>
</comment>
<evidence type="ECO:0000313" key="9">
    <source>
        <dbReference type="EMBL" id="MBP1046724.1"/>
    </source>
</evidence>
<dbReference type="PROSITE" id="PS00216">
    <property type="entry name" value="SUGAR_TRANSPORT_1"/>
    <property type="match status" value="1"/>
</dbReference>
<evidence type="ECO:0000256" key="6">
    <source>
        <dbReference type="ARBA" id="ARBA00023136"/>
    </source>
</evidence>
<keyword evidence="4 7" id="KW-0812">Transmembrane</keyword>
<keyword evidence="3" id="KW-0813">Transport</keyword>
<feature type="transmembrane region" description="Helical" evidence="7">
    <location>
        <begin position="329"/>
        <end position="354"/>
    </location>
</feature>
<dbReference type="InterPro" id="IPR005829">
    <property type="entry name" value="Sugar_transporter_CS"/>
</dbReference>
<evidence type="ECO:0000256" key="3">
    <source>
        <dbReference type="ARBA" id="ARBA00022448"/>
    </source>
</evidence>
<feature type="transmembrane region" description="Helical" evidence="7">
    <location>
        <begin position="101"/>
        <end position="118"/>
    </location>
</feature>
<evidence type="ECO:0000256" key="2">
    <source>
        <dbReference type="ARBA" id="ARBA00008335"/>
    </source>
</evidence>
<evidence type="ECO:0000259" key="8">
    <source>
        <dbReference type="PROSITE" id="PS50850"/>
    </source>
</evidence>
<dbReference type="EMBL" id="JAEDXU010000005">
    <property type="protein sequence ID" value="MBP1046724.1"/>
    <property type="molecule type" value="Genomic_DNA"/>
</dbReference>
<feature type="transmembrane region" description="Helical" evidence="7">
    <location>
        <begin position="162"/>
        <end position="183"/>
    </location>
</feature>
<dbReference type="Gene3D" id="1.20.1250.20">
    <property type="entry name" value="MFS general substrate transporter like domains"/>
    <property type="match status" value="2"/>
</dbReference>
<feature type="transmembrane region" description="Helical" evidence="7">
    <location>
        <begin position="366"/>
        <end position="383"/>
    </location>
</feature>
<dbReference type="PANTHER" id="PTHR23514:SF3">
    <property type="entry name" value="BYPASS OF STOP CODON PROTEIN 6"/>
    <property type="match status" value="1"/>
</dbReference>
<dbReference type="InterPro" id="IPR036259">
    <property type="entry name" value="MFS_trans_sf"/>
</dbReference>
<organism evidence="9 10">
    <name type="scientific">Enterococcus larvae</name>
    <dbReference type="NCBI Taxonomy" id="2794352"/>
    <lineage>
        <taxon>Bacteria</taxon>
        <taxon>Bacillati</taxon>
        <taxon>Bacillota</taxon>
        <taxon>Bacilli</taxon>
        <taxon>Lactobacillales</taxon>
        <taxon>Enterococcaceae</taxon>
        <taxon>Enterococcus</taxon>
    </lineage>
</organism>
<dbReference type="SUPFAM" id="SSF103473">
    <property type="entry name" value="MFS general substrate transporter"/>
    <property type="match status" value="1"/>
</dbReference>
<protein>
    <submittedName>
        <fullName evidence="9">MFS transporter</fullName>
    </submittedName>
</protein>
<feature type="transmembrane region" description="Helical" evidence="7">
    <location>
        <begin position="240"/>
        <end position="260"/>
    </location>
</feature>
<evidence type="ECO:0000256" key="4">
    <source>
        <dbReference type="ARBA" id="ARBA00022692"/>
    </source>
</evidence>
<evidence type="ECO:0000256" key="5">
    <source>
        <dbReference type="ARBA" id="ARBA00022989"/>
    </source>
</evidence>
<keyword evidence="6 7" id="KW-0472">Membrane</keyword>
<feature type="transmembrane region" description="Helical" evidence="7">
    <location>
        <begin position="32"/>
        <end position="53"/>
    </location>
</feature>
<comment type="caution">
    <text evidence="9">The sequence shown here is derived from an EMBL/GenBank/DDBJ whole genome shotgun (WGS) entry which is preliminary data.</text>
</comment>
<sequence>MRYSSVKLQRLKVGIKVKNITISKKTGRKNRYFPLICSLYFNYIFQGMAAIILSQNMDALKMQWQASTTQVTLVMSAIGLGRIVSLYFSGYFSDKYGRKKTVIIAIVSYFIFFSGILLSPNYQIAAILAMFGGFSNAFLDTSTYPTLVEAYPSEKDNSSLSVLNKAFISLGQFILPFLTRIIITENLYYGWPFILCIVCLFANLLVLRKQPFPPLTTVKNETVETEIKGPEGVKFKIDGIALLVFSFVSVSMFNIFILWIPKFGEQMNIVSQQDSLIFVSVFSIGSFVSVFLTSMIVKKGASVTGLMVVCTGITAVSLIYMILQPTFIGLVIASLCVGIFAAGGIWQLGLALILEFFPQRKGRITSLYSLATSVSVMITPYITGIMAESDIRTVFWYNASLTLIGLMATIVIAFRYKTIVKDSSVLQLDK</sequence>
<accession>A0ABS4CJE0</accession>
<feature type="domain" description="Major facilitator superfamily (MFS) profile" evidence="8">
    <location>
        <begin position="35"/>
        <end position="417"/>
    </location>
</feature>
<dbReference type="Proteomes" id="UP000673375">
    <property type="component" value="Unassembled WGS sequence"/>
</dbReference>
<dbReference type="Pfam" id="PF07690">
    <property type="entry name" value="MFS_1"/>
    <property type="match status" value="1"/>
</dbReference>
<feature type="transmembrane region" description="Helical" evidence="7">
    <location>
        <begin position="275"/>
        <end position="297"/>
    </location>
</feature>
<dbReference type="InterPro" id="IPR011701">
    <property type="entry name" value="MFS"/>
</dbReference>
<feature type="transmembrane region" description="Helical" evidence="7">
    <location>
        <begin position="73"/>
        <end position="92"/>
    </location>
</feature>
<name>A0ABS4CJE0_9ENTE</name>
<dbReference type="InterPro" id="IPR051788">
    <property type="entry name" value="MFS_Transporter"/>
</dbReference>
<keyword evidence="10" id="KW-1185">Reference proteome</keyword>
<reference evidence="9 10" key="1">
    <citation type="submission" date="2020-12" db="EMBL/GenBank/DDBJ databases">
        <title>Vagococcus allomyrinae sp. nov. and Enterococcus lavae sp. nov., isolated from the larvae of Allomyrina dichotoma.</title>
        <authorList>
            <person name="Lee S.D."/>
        </authorList>
    </citation>
    <scope>NUCLEOTIDE SEQUENCE [LARGE SCALE GENOMIC DNA]</scope>
    <source>
        <strain evidence="9 10">BWM-S5</strain>
    </source>
</reference>
<dbReference type="PANTHER" id="PTHR23514">
    <property type="entry name" value="BYPASS OF STOP CODON PROTEIN 6"/>
    <property type="match status" value="1"/>
</dbReference>
<feature type="transmembrane region" description="Helical" evidence="7">
    <location>
        <begin position="304"/>
        <end position="323"/>
    </location>
</feature>
<evidence type="ECO:0000256" key="1">
    <source>
        <dbReference type="ARBA" id="ARBA00004651"/>
    </source>
</evidence>
<keyword evidence="5 7" id="KW-1133">Transmembrane helix</keyword>
<feature type="transmembrane region" description="Helical" evidence="7">
    <location>
        <begin position="189"/>
        <end position="207"/>
    </location>
</feature>